<evidence type="ECO:0000313" key="8">
    <source>
        <dbReference type="Proteomes" id="UP000694923"/>
    </source>
</evidence>
<organism evidence="8 9">
    <name type="scientific">Galeopterus variegatus</name>
    <name type="common">Malayan flying lemur</name>
    <name type="synonym">Cynocephalus variegatus</name>
    <dbReference type="NCBI Taxonomy" id="482537"/>
    <lineage>
        <taxon>Eukaryota</taxon>
        <taxon>Metazoa</taxon>
        <taxon>Chordata</taxon>
        <taxon>Craniata</taxon>
        <taxon>Vertebrata</taxon>
        <taxon>Euteleostomi</taxon>
        <taxon>Mammalia</taxon>
        <taxon>Eutheria</taxon>
        <taxon>Euarchontoglires</taxon>
        <taxon>Dermoptera</taxon>
        <taxon>Cynocephalidae</taxon>
        <taxon>Galeopterus</taxon>
    </lineage>
</organism>
<sequence>MAHSHNWQVNASCQLGAQLGLRAKDFSFSSSGPPATWASLKHGGWLPTPVVGIQELLTTTIYLSIQIDCRTGCLKSTRTSLEESPGRERGRGWPDTIKGGGGGGGAWVPRNSGDSHPVLLLPLRAAGPSMVDDAGAAEAQQDKGPQARALARLPGLPLPPPRLRIRPWWFPAQATHFYLVFWHLESGPGRQKPLYLAWKLPGLPLPPPWLRIWPWWFPAQALSDPLVFHLEAWLADAVFGPDRAIIPEMEWMSQALLTVDITSSRNLVEITVFGRPRVQNRVKSMLLSLASWHREHRVRAEKMKRLEEFLKSRASDSHTPQHPIV</sequence>
<dbReference type="InterPro" id="IPR036612">
    <property type="entry name" value="KH_dom_type_1_sf"/>
</dbReference>
<name>A0ABM0RXS4_GALVR</name>
<comment type="similarity">
    <text evidence="3">Belongs to the KHDC1 family.</text>
</comment>
<accession>A0ABM0RXS4</accession>
<evidence type="ECO:0000313" key="9">
    <source>
        <dbReference type="RefSeq" id="XP_008585415.1"/>
    </source>
</evidence>
<evidence type="ECO:0000256" key="3">
    <source>
        <dbReference type="ARBA" id="ARBA00009081"/>
    </source>
</evidence>
<feature type="region of interest" description="Disordered" evidence="6">
    <location>
        <begin position="77"/>
        <end position="109"/>
    </location>
</feature>
<evidence type="ECO:0000256" key="6">
    <source>
        <dbReference type="SAM" id="MobiDB-lite"/>
    </source>
</evidence>
<evidence type="ECO:0000256" key="1">
    <source>
        <dbReference type="ARBA" id="ARBA00004123"/>
    </source>
</evidence>
<comment type="subcellular location">
    <subcellularLocation>
        <location evidence="2">Cytoplasm</location>
    </subcellularLocation>
    <subcellularLocation>
        <location evidence="1">Nucleus</location>
    </subcellularLocation>
</comment>
<protein>
    <submittedName>
        <fullName evidence="9">Uncharacterized protein LOC103602752</fullName>
    </submittedName>
</protein>
<reference evidence="9" key="1">
    <citation type="submission" date="2025-08" db="UniProtKB">
        <authorList>
            <consortium name="RefSeq"/>
        </authorList>
    </citation>
    <scope>IDENTIFICATION</scope>
</reference>
<keyword evidence="8" id="KW-1185">Reference proteome</keyword>
<dbReference type="PANTHER" id="PTHR19447">
    <property type="entry name" value="OOCYTE-EXPRESSED PROTEIN HOMOLOG-RELATED"/>
    <property type="match status" value="1"/>
</dbReference>
<proteinExistence type="inferred from homology"/>
<keyword evidence="4" id="KW-0963">Cytoplasm</keyword>
<dbReference type="RefSeq" id="XP_008585415.1">
    <property type="nucleotide sequence ID" value="XM_008587193.1"/>
</dbReference>
<evidence type="ECO:0000256" key="4">
    <source>
        <dbReference type="ARBA" id="ARBA00022490"/>
    </source>
</evidence>
<feature type="compositionally biased region" description="Basic and acidic residues" evidence="6">
    <location>
        <begin position="80"/>
        <end position="92"/>
    </location>
</feature>
<dbReference type="CDD" id="cd12795">
    <property type="entry name" value="FILIA_N_like"/>
    <property type="match status" value="1"/>
</dbReference>
<keyword evidence="5" id="KW-0539">Nucleus</keyword>
<dbReference type="Pfam" id="PF16005">
    <property type="entry name" value="MOEP19"/>
    <property type="match status" value="1"/>
</dbReference>
<evidence type="ECO:0000256" key="5">
    <source>
        <dbReference type="ARBA" id="ARBA00023242"/>
    </source>
</evidence>
<evidence type="ECO:0000259" key="7">
    <source>
        <dbReference type="Pfam" id="PF16005"/>
    </source>
</evidence>
<feature type="domain" description="KH-like RNA-binding" evidence="7">
    <location>
        <begin position="214"/>
        <end position="297"/>
    </location>
</feature>
<dbReference type="InterPro" id="IPR051778">
    <property type="entry name" value="KHDC1"/>
</dbReference>
<dbReference type="Proteomes" id="UP000694923">
    <property type="component" value="Unplaced"/>
</dbReference>
<evidence type="ECO:0000256" key="2">
    <source>
        <dbReference type="ARBA" id="ARBA00004496"/>
    </source>
</evidence>
<dbReference type="GeneID" id="103602752"/>
<dbReference type="InterPro" id="IPR031952">
    <property type="entry name" value="MOEP19_KH-like"/>
</dbReference>
<dbReference type="Gene3D" id="3.30.1370.10">
    <property type="entry name" value="K Homology domain, type 1"/>
    <property type="match status" value="1"/>
</dbReference>
<gene>
    <name evidence="9" type="primary">LOC103602752</name>
</gene>
<dbReference type="PANTHER" id="PTHR19447:SF14">
    <property type="entry name" value="OOCYTE-EXPRESSED PROTEIN HOMOLOG"/>
    <property type="match status" value="1"/>
</dbReference>